<name>A0A653C2G6_CALMS</name>
<organism evidence="1 2">
    <name type="scientific">Callosobruchus maculatus</name>
    <name type="common">Southern cowpea weevil</name>
    <name type="synonym">Pulse bruchid</name>
    <dbReference type="NCBI Taxonomy" id="64391"/>
    <lineage>
        <taxon>Eukaryota</taxon>
        <taxon>Metazoa</taxon>
        <taxon>Ecdysozoa</taxon>
        <taxon>Arthropoda</taxon>
        <taxon>Hexapoda</taxon>
        <taxon>Insecta</taxon>
        <taxon>Pterygota</taxon>
        <taxon>Neoptera</taxon>
        <taxon>Endopterygota</taxon>
        <taxon>Coleoptera</taxon>
        <taxon>Polyphaga</taxon>
        <taxon>Cucujiformia</taxon>
        <taxon>Chrysomeloidea</taxon>
        <taxon>Chrysomelidae</taxon>
        <taxon>Bruchinae</taxon>
        <taxon>Bruchini</taxon>
        <taxon>Callosobruchus</taxon>
    </lineage>
</organism>
<accession>A0A653C2G6</accession>
<dbReference type="EMBL" id="CAACVG010006846">
    <property type="protein sequence ID" value="VEN42136.1"/>
    <property type="molecule type" value="Genomic_DNA"/>
</dbReference>
<proteinExistence type="predicted"/>
<protein>
    <submittedName>
        <fullName evidence="1">Uncharacterized protein</fullName>
    </submittedName>
</protein>
<sequence length="82" mass="9236">ADKVIAKKASDRFRARDSSWKEKLAALAVSGAMKAKVKLGMGLNENTNLMNKCLKNLEKLRKYLEESQKVAEDSLQILQKNQ</sequence>
<dbReference type="Proteomes" id="UP000410492">
    <property type="component" value="Unassembled WGS sequence"/>
</dbReference>
<evidence type="ECO:0000313" key="1">
    <source>
        <dbReference type="EMBL" id="VEN42136.1"/>
    </source>
</evidence>
<evidence type="ECO:0000313" key="2">
    <source>
        <dbReference type="Proteomes" id="UP000410492"/>
    </source>
</evidence>
<dbReference type="OrthoDB" id="6764112at2759"/>
<dbReference type="AlphaFoldDB" id="A0A653C2G6"/>
<reference evidence="1 2" key="1">
    <citation type="submission" date="2019-01" db="EMBL/GenBank/DDBJ databases">
        <authorList>
            <person name="Sayadi A."/>
        </authorList>
    </citation>
    <scope>NUCLEOTIDE SEQUENCE [LARGE SCALE GENOMIC DNA]</scope>
</reference>
<gene>
    <name evidence="1" type="ORF">CALMAC_LOCUS5729</name>
</gene>
<feature type="non-terminal residue" evidence="1">
    <location>
        <position position="1"/>
    </location>
</feature>
<keyword evidence="2" id="KW-1185">Reference proteome</keyword>